<dbReference type="OrthoDB" id="9812490at2"/>
<dbReference type="PROSITE" id="PS50110">
    <property type="entry name" value="RESPONSE_REGULATORY"/>
    <property type="match status" value="1"/>
</dbReference>
<evidence type="ECO:0000256" key="1">
    <source>
        <dbReference type="ARBA" id="ARBA00022553"/>
    </source>
</evidence>
<keyword evidence="11" id="KW-1185">Reference proteome</keyword>
<evidence type="ECO:0000256" key="4">
    <source>
        <dbReference type="ARBA" id="ARBA00023125"/>
    </source>
</evidence>
<dbReference type="SUPFAM" id="SSF52172">
    <property type="entry name" value="CheY-like"/>
    <property type="match status" value="1"/>
</dbReference>
<proteinExistence type="predicted"/>
<keyword evidence="2" id="KW-0902">Two-component regulatory system</keyword>
<accession>A0A0D0NC69</accession>
<evidence type="ECO:0000259" key="8">
    <source>
        <dbReference type="PROSITE" id="PS50110"/>
    </source>
</evidence>
<dbReference type="PATRIC" id="fig|2064.6.peg.4059"/>
<dbReference type="InterPro" id="IPR001867">
    <property type="entry name" value="OmpR/PhoB-type_DNA-bd"/>
</dbReference>
<dbReference type="FunFam" id="3.40.50.2300:FF:000001">
    <property type="entry name" value="DNA-binding response regulator PhoB"/>
    <property type="match status" value="1"/>
</dbReference>
<dbReference type="GO" id="GO:0000156">
    <property type="term" value="F:phosphorelay response regulator activity"/>
    <property type="evidence" value="ECO:0007669"/>
    <property type="project" value="TreeGrafter"/>
</dbReference>
<reference evidence="10 11" key="1">
    <citation type="submission" date="2015-02" db="EMBL/GenBank/DDBJ databases">
        <title>Draft genome sequence of Kitasatospora griseola MF730-N6, a bafilomycin, terpentecin and satosporin producer.</title>
        <authorList>
            <person name="Arens J.C."/>
            <person name="Haltli B."/>
            <person name="Kerr R.G."/>
        </authorList>
    </citation>
    <scope>NUCLEOTIDE SEQUENCE [LARGE SCALE GENOMIC DNA]</scope>
    <source>
        <strain evidence="10 11">MF730-N6</strain>
    </source>
</reference>
<evidence type="ECO:0000313" key="10">
    <source>
        <dbReference type="EMBL" id="KIQ65810.1"/>
    </source>
</evidence>
<evidence type="ECO:0000256" key="5">
    <source>
        <dbReference type="ARBA" id="ARBA00023163"/>
    </source>
</evidence>
<evidence type="ECO:0000256" key="2">
    <source>
        <dbReference type="ARBA" id="ARBA00023012"/>
    </source>
</evidence>
<dbReference type="Gene3D" id="3.40.50.2300">
    <property type="match status" value="1"/>
</dbReference>
<gene>
    <name evidence="10" type="ORF">TR51_18895</name>
</gene>
<evidence type="ECO:0000259" key="9">
    <source>
        <dbReference type="PROSITE" id="PS51755"/>
    </source>
</evidence>
<evidence type="ECO:0000256" key="6">
    <source>
        <dbReference type="PROSITE-ProRule" id="PRU00169"/>
    </source>
</evidence>
<dbReference type="RefSeq" id="WP_043912180.1">
    <property type="nucleotide sequence ID" value="NZ_JXZB01000002.1"/>
</dbReference>
<evidence type="ECO:0000256" key="7">
    <source>
        <dbReference type="PROSITE-ProRule" id="PRU01091"/>
    </source>
</evidence>
<dbReference type="SMART" id="SM00862">
    <property type="entry name" value="Trans_reg_C"/>
    <property type="match status" value="1"/>
</dbReference>
<dbReference type="GO" id="GO:0005829">
    <property type="term" value="C:cytosol"/>
    <property type="evidence" value="ECO:0007669"/>
    <property type="project" value="TreeGrafter"/>
</dbReference>
<evidence type="ECO:0000313" key="11">
    <source>
        <dbReference type="Proteomes" id="UP000032066"/>
    </source>
</evidence>
<feature type="domain" description="OmpR/PhoB-type" evidence="9">
    <location>
        <begin position="124"/>
        <end position="222"/>
    </location>
</feature>
<dbReference type="GO" id="GO:0000976">
    <property type="term" value="F:transcription cis-regulatory region binding"/>
    <property type="evidence" value="ECO:0007669"/>
    <property type="project" value="TreeGrafter"/>
</dbReference>
<sequence length="231" mass="25231">MRLLMVEDEERLARSLSQGLRAEGYAVDVAGDGPRGLELARSARYDLVVLDVMLPGLNGFRICRRLRAEENPVPILVLTAKNGEYDEAEALDCGADDFLAKPFSFVVLTARLRALLRRGAAGRPAVLAVADLRIDPAARRCTVADGELRLTAKEFGVLESLLRRPDQAVPKTDILDAVWDSAFRGDLNIVEVYIAALRRKLHRAGAHARIDTVRGIGYRLTPHAPSPADAG</sequence>
<dbReference type="SMART" id="SM00448">
    <property type="entry name" value="REC"/>
    <property type="match status" value="1"/>
</dbReference>
<dbReference type="AlphaFoldDB" id="A0A0D0NC69"/>
<dbReference type="PANTHER" id="PTHR48111:SF36">
    <property type="entry name" value="TRANSCRIPTIONAL REGULATORY PROTEIN CUTR"/>
    <property type="match status" value="1"/>
</dbReference>
<keyword evidence="3" id="KW-0805">Transcription regulation</keyword>
<name>A0A0D0NC69_KITGR</name>
<dbReference type="CDD" id="cd00383">
    <property type="entry name" value="trans_reg_C"/>
    <property type="match status" value="1"/>
</dbReference>
<dbReference type="InterPro" id="IPR036388">
    <property type="entry name" value="WH-like_DNA-bd_sf"/>
</dbReference>
<dbReference type="EMBL" id="JXZB01000002">
    <property type="protein sequence ID" value="KIQ65810.1"/>
    <property type="molecule type" value="Genomic_DNA"/>
</dbReference>
<keyword evidence="5" id="KW-0804">Transcription</keyword>
<feature type="DNA-binding region" description="OmpR/PhoB-type" evidence="7">
    <location>
        <begin position="124"/>
        <end position="222"/>
    </location>
</feature>
<dbReference type="Pfam" id="PF00072">
    <property type="entry name" value="Response_reg"/>
    <property type="match status" value="1"/>
</dbReference>
<dbReference type="InterPro" id="IPR039420">
    <property type="entry name" value="WalR-like"/>
</dbReference>
<feature type="domain" description="Response regulatory" evidence="8">
    <location>
        <begin position="2"/>
        <end position="116"/>
    </location>
</feature>
<dbReference type="PROSITE" id="PS51755">
    <property type="entry name" value="OMPR_PHOB"/>
    <property type="match status" value="1"/>
</dbReference>
<comment type="caution">
    <text evidence="10">The sequence shown here is derived from an EMBL/GenBank/DDBJ whole genome shotgun (WGS) entry which is preliminary data.</text>
</comment>
<dbReference type="CDD" id="cd19935">
    <property type="entry name" value="REC_OmpR_CusR-like"/>
    <property type="match status" value="1"/>
</dbReference>
<keyword evidence="1 6" id="KW-0597">Phosphoprotein</keyword>
<dbReference type="GO" id="GO:0032993">
    <property type="term" value="C:protein-DNA complex"/>
    <property type="evidence" value="ECO:0007669"/>
    <property type="project" value="TreeGrafter"/>
</dbReference>
<dbReference type="InterPro" id="IPR011006">
    <property type="entry name" value="CheY-like_superfamily"/>
</dbReference>
<dbReference type="Proteomes" id="UP000032066">
    <property type="component" value="Unassembled WGS sequence"/>
</dbReference>
<dbReference type="STRING" id="2064.TR51_18895"/>
<dbReference type="PANTHER" id="PTHR48111">
    <property type="entry name" value="REGULATOR OF RPOS"/>
    <property type="match status" value="1"/>
</dbReference>
<evidence type="ECO:0000256" key="3">
    <source>
        <dbReference type="ARBA" id="ARBA00023015"/>
    </source>
</evidence>
<dbReference type="GO" id="GO:0006355">
    <property type="term" value="P:regulation of DNA-templated transcription"/>
    <property type="evidence" value="ECO:0007669"/>
    <property type="project" value="InterPro"/>
</dbReference>
<dbReference type="InterPro" id="IPR001789">
    <property type="entry name" value="Sig_transdc_resp-reg_receiver"/>
</dbReference>
<keyword evidence="4 7" id="KW-0238">DNA-binding</keyword>
<dbReference type="Gene3D" id="1.10.10.10">
    <property type="entry name" value="Winged helix-like DNA-binding domain superfamily/Winged helix DNA-binding domain"/>
    <property type="match status" value="1"/>
</dbReference>
<protein>
    <submittedName>
        <fullName evidence="10">Transcriptional regulator</fullName>
    </submittedName>
</protein>
<organism evidence="10 11">
    <name type="scientific">Kitasatospora griseola</name>
    <name type="common">Streptomyces griseolosporeus</name>
    <dbReference type="NCBI Taxonomy" id="2064"/>
    <lineage>
        <taxon>Bacteria</taxon>
        <taxon>Bacillati</taxon>
        <taxon>Actinomycetota</taxon>
        <taxon>Actinomycetes</taxon>
        <taxon>Kitasatosporales</taxon>
        <taxon>Streptomycetaceae</taxon>
        <taxon>Kitasatospora</taxon>
    </lineage>
</organism>
<dbReference type="Pfam" id="PF00486">
    <property type="entry name" value="Trans_reg_C"/>
    <property type="match status" value="1"/>
</dbReference>
<feature type="modified residue" description="4-aspartylphosphate" evidence="6">
    <location>
        <position position="51"/>
    </location>
</feature>